<dbReference type="InterPro" id="IPR002777">
    <property type="entry name" value="PFD_beta-like"/>
</dbReference>
<dbReference type="Proteomes" id="UP000663699">
    <property type="component" value="Chromosome 3"/>
</dbReference>
<evidence type="ECO:0000256" key="3">
    <source>
        <dbReference type="SAM" id="Coils"/>
    </source>
</evidence>
<dbReference type="GO" id="GO:0051087">
    <property type="term" value="F:protein-folding chaperone binding"/>
    <property type="evidence" value="ECO:0007669"/>
    <property type="project" value="TreeGrafter"/>
</dbReference>
<name>A0A899FZU6_9ASCO</name>
<dbReference type="GO" id="GO:0006457">
    <property type="term" value="P:protein folding"/>
    <property type="evidence" value="ECO:0007669"/>
    <property type="project" value="InterPro"/>
</dbReference>
<comment type="similarity">
    <text evidence="1">Belongs to the prefoldin subunit beta family.</text>
</comment>
<dbReference type="PANTHER" id="PTHR21431">
    <property type="entry name" value="PREFOLDIN SUBUNIT 6"/>
    <property type="match status" value="1"/>
</dbReference>
<dbReference type="GO" id="GO:0051131">
    <property type="term" value="P:chaperone-mediated protein complex assembly"/>
    <property type="evidence" value="ECO:0007669"/>
    <property type="project" value="TreeGrafter"/>
</dbReference>
<reference evidence="4" key="1">
    <citation type="submission" date="2020-06" db="EMBL/GenBank/DDBJ databases">
        <title>Genomes of multiple members of Pneumocystis genus reveal paths to human pathogen Pneumocystis jirovecii.</title>
        <authorList>
            <person name="Cisse O.H."/>
            <person name="Ma L."/>
            <person name="Dekker J."/>
            <person name="Khil P."/>
            <person name="Jo J."/>
            <person name="Brenchley J."/>
            <person name="Blair R."/>
            <person name="Pahar B."/>
            <person name="Chabe M."/>
            <person name="Van Rompay K.A."/>
            <person name="Keesler R."/>
            <person name="Sukura A."/>
            <person name="Hirsch V."/>
            <person name="Kutty G."/>
            <person name="Liu Y."/>
            <person name="Peng L."/>
            <person name="Chen J."/>
            <person name="Song J."/>
            <person name="Weissenbacher-Lang C."/>
            <person name="Xu J."/>
            <person name="Upham N.S."/>
            <person name="Stajich J.E."/>
            <person name="Cuomo C.A."/>
            <person name="Cushion M.T."/>
            <person name="Kovacs J.A."/>
        </authorList>
    </citation>
    <scope>NUCLEOTIDE SEQUENCE</scope>
    <source>
        <strain evidence="4">2A</strain>
    </source>
</reference>
<dbReference type="FunFam" id="1.10.287.370:FF:000003">
    <property type="entry name" value="Prefoldin subunit 6"/>
    <property type="match status" value="1"/>
</dbReference>
<keyword evidence="2" id="KW-0143">Chaperone</keyword>
<evidence type="ECO:0000256" key="2">
    <source>
        <dbReference type="ARBA" id="ARBA00023186"/>
    </source>
</evidence>
<dbReference type="Gene3D" id="1.10.287.370">
    <property type="match status" value="1"/>
</dbReference>
<dbReference type="Pfam" id="PF01920">
    <property type="entry name" value="Prefoldin_2"/>
    <property type="match status" value="1"/>
</dbReference>
<organism evidence="4 5">
    <name type="scientific">Pneumocystis wakefieldiae</name>
    <dbReference type="NCBI Taxonomy" id="38082"/>
    <lineage>
        <taxon>Eukaryota</taxon>
        <taxon>Fungi</taxon>
        <taxon>Dikarya</taxon>
        <taxon>Ascomycota</taxon>
        <taxon>Taphrinomycotina</taxon>
        <taxon>Pneumocystomycetes</taxon>
        <taxon>Pneumocystaceae</taxon>
        <taxon>Pneumocystis</taxon>
    </lineage>
</organism>
<protein>
    <recommendedName>
        <fullName evidence="6">Prefoldin subunit 6</fullName>
    </recommendedName>
</protein>
<dbReference type="PANTHER" id="PTHR21431:SF0">
    <property type="entry name" value="PREFOLDIN SUBUNIT 6"/>
    <property type="match status" value="1"/>
</dbReference>
<feature type="coiled-coil region" evidence="3">
    <location>
        <begin position="18"/>
        <end position="112"/>
    </location>
</feature>
<dbReference type="GO" id="GO:0005737">
    <property type="term" value="C:cytoplasm"/>
    <property type="evidence" value="ECO:0007669"/>
    <property type="project" value="TreeGrafter"/>
</dbReference>
<gene>
    <name evidence="4" type="ORF">MERGE_002091</name>
</gene>
<evidence type="ECO:0008006" key="6">
    <source>
        <dbReference type="Google" id="ProtNLM"/>
    </source>
</evidence>
<dbReference type="AlphaFoldDB" id="A0A899FZU6"/>
<evidence type="ECO:0000313" key="5">
    <source>
        <dbReference type="Proteomes" id="UP000663699"/>
    </source>
</evidence>
<proteinExistence type="inferred from homology"/>
<dbReference type="EMBL" id="CP054534">
    <property type="protein sequence ID" value="QSL64789.1"/>
    <property type="molecule type" value="Genomic_DNA"/>
</dbReference>
<evidence type="ECO:0000256" key="1">
    <source>
        <dbReference type="ARBA" id="ARBA00008045"/>
    </source>
</evidence>
<keyword evidence="5" id="KW-1185">Reference proteome</keyword>
<dbReference type="SUPFAM" id="SSF46579">
    <property type="entry name" value="Prefoldin"/>
    <property type="match status" value="1"/>
</dbReference>
<dbReference type="CDD" id="cd23161">
    <property type="entry name" value="Prefoldin_6"/>
    <property type="match status" value="1"/>
</dbReference>
<dbReference type="OrthoDB" id="248120at2759"/>
<dbReference type="InterPro" id="IPR009053">
    <property type="entry name" value="Prefoldin"/>
</dbReference>
<keyword evidence="3" id="KW-0175">Coiled coil</keyword>
<dbReference type="GO" id="GO:0016272">
    <property type="term" value="C:prefoldin complex"/>
    <property type="evidence" value="ECO:0007669"/>
    <property type="project" value="InterPro"/>
</dbReference>
<sequence length="113" mass="13419">MSLESKLEKISKDYQKTHDELLKIIEAQQKLNSQLQENKLVQKEFSILEDEAVIYKLTGPVLVRQEKSEAILNVEKRLEYIETEIKRLETQIKKHNKTLEEQKLDITKLRNQL</sequence>
<accession>A0A899FZU6</accession>
<dbReference type="GO" id="GO:0051082">
    <property type="term" value="F:unfolded protein binding"/>
    <property type="evidence" value="ECO:0007669"/>
    <property type="project" value="InterPro"/>
</dbReference>
<evidence type="ECO:0000313" key="4">
    <source>
        <dbReference type="EMBL" id="QSL64789.1"/>
    </source>
</evidence>